<keyword evidence="2" id="KW-0812">Transmembrane</keyword>
<gene>
    <name evidence="3" type="ORF">FGG08_004537</name>
</gene>
<evidence type="ECO:0000313" key="4">
    <source>
        <dbReference type="Proteomes" id="UP000698800"/>
    </source>
</evidence>
<reference evidence="3" key="1">
    <citation type="submission" date="2021-03" db="EMBL/GenBank/DDBJ databases">
        <title>Comparative genomics and phylogenomic investigation of the class Geoglossomycetes provide insights into ecological specialization and systematics.</title>
        <authorList>
            <person name="Melie T."/>
            <person name="Pirro S."/>
            <person name="Miller A.N."/>
            <person name="Quandt A."/>
        </authorList>
    </citation>
    <scope>NUCLEOTIDE SEQUENCE</scope>
    <source>
        <strain evidence="3">GBOQ0MN5Z8</strain>
    </source>
</reference>
<feature type="transmembrane region" description="Helical" evidence="2">
    <location>
        <begin position="132"/>
        <end position="153"/>
    </location>
</feature>
<keyword evidence="4" id="KW-1185">Reference proteome</keyword>
<accession>A0A9P8I046</accession>
<name>A0A9P8I046_9PEZI</name>
<sequence length="279" mass="30894">MKNRRRSASCHNVGQYLLVVGGNNPRQEDIIESANCDSALVKIYNLNTQSVRSSPYPTFFCQQLEVLISRCDVKQWTDQFESPPTPYIPFKNITTWYAEHGYKPIDGFGDTRIEEILRALVPDPKKVKGRKAGIAIGTIVAAALAGWAGIWLWRRREPVKEMIENGVKRIREWVMNLWQNRPRSRPTNATTGTASAPTGNANVMTGVTIDASNATANPVELSSRGEGGGSQDPQPEELESPQPYGARQGSQGSHELWTSMPVDGETAMHQGEESRNLLS</sequence>
<comment type="caution">
    <text evidence="3">The sequence shown here is derived from an EMBL/GenBank/DDBJ whole genome shotgun (WGS) entry which is preliminary data.</text>
</comment>
<evidence type="ECO:0000256" key="1">
    <source>
        <dbReference type="SAM" id="MobiDB-lite"/>
    </source>
</evidence>
<proteinExistence type="predicted"/>
<evidence type="ECO:0000313" key="3">
    <source>
        <dbReference type="EMBL" id="KAH0538881.1"/>
    </source>
</evidence>
<dbReference type="EMBL" id="JAGHQL010000093">
    <property type="protein sequence ID" value="KAH0538881.1"/>
    <property type="molecule type" value="Genomic_DNA"/>
</dbReference>
<dbReference type="AlphaFoldDB" id="A0A9P8I046"/>
<feature type="compositionally biased region" description="Basic and acidic residues" evidence="1">
    <location>
        <begin position="270"/>
        <end position="279"/>
    </location>
</feature>
<feature type="region of interest" description="Disordered" evidence="1">
    <location>
        <begin position="182"/>
        <end position="203"/>
    </location>
</feature>
<keyword evidence="2" id="KW-1133">Transmembrane helix</keyword>
<evidence type="ECO:0000256" key="2">
    <source>
        <dbReference type="SAM" id="Phobius"/>
    </source>
</evidence>
<organism evidence="3 4">
    <name type="scientific">Glutinoglossum americanum</name>
    <dbReference type="NCBI Taxonomy" id="1670608"/>
    <lineage>
        <taxon>Eukaryota</taxon>
        <taxon>Fungi</taxon>
        <taxon>Dikarya</taxon>
        <taxon>Ascomycota</taxon>
        <taxon>Pezizomycotina</taxon>
        <taxon>Geoglossomycetes</taxon>
        <taxon>Geoglossales</taxon>
        <taxon>Geoglossaceae</taxon>
        <taxon>Glutinoglossum</taxon>
    </lineage>
</organism>
<protein>
    <submittedName>
        <fullName evidence="3">Uncharacterized protein</fullName>
    </submittedName>
</protein>
<keyword evidence="2" id="KW-0472">Membrane</keyword>
<feature type="region of interest" description="Disordered" evidence="1">
    <location>
        <begin position="218"/>
        <end position="279"/>
    </location>
</feature>
<dbReference type="Proteomes" id="UP000698800">
    <property type="component" value="Unassembled WGS sequence"/>
</dbReference>